<comment type="caution">
    <text evidence="1">The sequence shown here is derived from an EMBL/GenBank/DDBJ whole genome shotgun (WGS) entry which is preliminary data.</text>
</comment>
<accession>A0ABT8KQ84</accession>
<protein>
    <recommendedName>
        <fullName evidence="3">VWA domain-containing protein</fullName>
    </recommendedName>
</protein>
<evidence type="ECO:0000313" key="2">
    <source>
        <dbReference type="Proteomes" id="UP001172082"/>
    </source>
</evidence>
<dbReference type="EMBL" id="JAUJEA010000005">
    <property type="protein sequence ID" value="MDN5202909.1"/>
    <property type="molecule type" value="Genomic_DNA"/>
</dbReference>
<evidence type="ECO:0000313" key="1">
    <source>
        <dbReference type="EMBL" id="MDN5202909.1"/>
    </source>
</evidence>
<dbReference type="RefSeq" id="WP_346752928.1">
    <property type="nucleotide sequence ID" value="NZ_JAUJEA010000005.1"/>
</dbReference>
<reference evidence="1" key="1">
    <citation type="submission" date="2023-06" db="EMBL/GenBank/DDBJ databases">
        <title>Genomic of Parafulvivirga corallium.</title>
        <authorList>
            <person name="Wang G."/>
        </authorList>
    </citation>
    <scope>NUCLEOTIDE SEQUENCE</scope>
    <source>
        <strain evidence="1">BMA10</strain>
    </source>
</reference>
<evidence type="ECO:0008006" key="3">
    <source>
        <dbReference type="Google" id="ProtNLM"/>
    </source>
</evidence>
<dbReference type="Proteomes" id="UP001172082">
    <property type="component" value="Unassembled WGS sequence"/>
</dbReference>
<gene>
    <name evidence="1" type="ORF">QQ008_16080</name>
</gene>
<sequence>MRKDIEKKMSEKDKDLHELFREKLKGFEPEYNPDHWVQMKGRIDMGGFSGNGSSSGFGVSSGIIKSFGWLITVPVVVGLYFAVKNSSSNEIKIASEMVATDTVKTEHVANENEHTIDDAKKFAEAIEPLAQTEKNKPVKRLIKEEVYEEVVYARAEKKDIAKYEIKSDRAILVPMKYGYPDHERDLASIIESQDVVRIELVYTDHPDGRIFEGLNKNRIGTLESLLPGLKSNNNIEWSLLRQTGARTKSQAESYFHGFVIHLKNKTPDSKSNMDSGSTNSRASISFLSPKNFNELNSEPLNFDTYLVELKIRNELMNRLISEDSTTYKVLDRNIEKWKNAVVVCDWTTSMFKYGTQVMTWLSEHEGADNIKGFVFFNDCDVDGMPLKESDKKGGMYYTSSTNTGKVFKTMVKAIRKGSKNEDLVENDAEAIAFAYEQFPDVDEIILIADNVSPVRNLKFIADLPKPVKIIVCGTTLKDEVAIQPHYFTIARRTNGSIHTIEDDLEDVKRIKEETWIKIGERYFVYKDMKFRPTKRKKRPKGK</sequence>
<keyword evidence="2" id="KW-1185">Reference proteome</keyword>
<name>A0ABT8KQ84_9BACT</name>
<organism evidence="1 2">
    <name type="scientific">Splendidivirga corallicola</name>
    <dbReference type="NCBI Taxonomy" id="3051826"/>
    <lineage>
        <taxon>Bacteria</taxon>
        <taxon>Pseudomonadati</taxon>
        <taxon>Bacteroidota</taxon>
        <taxon>Cytophagia</taxon>
        <taxon>Cytophagales</taxon>
        <taxon>Splendidivirgaceae</taxon>
        <taxon>Splendidivirga</taxon>
    </lineage>
</organism>
<proteinExistence type="predicted"/>